<evidence type="ECO:0000313" key="3">
    <source>
        <dbReference type="Proteomes" id="UP000013827"/>
    </source>
</evidence>
<feature type="transmembrane region" description="Helical" evidence="1">
    <location>
        <begin position="301"/>
        <end position="318"/>
    </location>
</feature>
<evidence type="ECO:0008006" key="4">
    <source>
        <dbReference type="Google" id="ProtNLM"/>
    </source>
</evidence>
<keyword evidence="1" id="KW-0472">Membrane</keyword>
<sequence length="319" mass="35298">MDTGTDRPPSDGSPASPAAAAHAAADPVPLTLSDIRTSYDNFEVAGFGQVAHHEHLTVVSNIWTCGAIWTVAVCTLLWSFTSAHHIFHNEADWRGAYYGLILFFGIDLCVLVILAICMHSLYRFLGFTPEEIANIHSSREGWTAATASFYGIVAGVLFRASRIRDGRLGRLNLMLVQFVVFGFYPAVGLLIFHSNIMPTPFFMGYCWQPLIWGDTMAEIIGSFFGRFEFEVYGFGDINRKTVEGVVSCYIASFCACFSYTTVHSSEFPSQKFERNMMMVHGFSALVATIAETFAPRATDNGFMLLGVAVVVIYFYPSLL</sequence>
<dbReference type="KEGG" id="ehx:EMIHUDRAFT_229868"/>
<name>A0A0D3KC31_EMIH1</name>
<dbReference type="EnsemblProtists" id="EOD33316">
    <property type="protein sequence ID" value="EOD33316"/>
    <property type="gene ID" value="EMIHUDRAFT_229868"/>
</dbReference>
<proteinExistence type="predicted"/>
<dbReference type="RefSeq" id="XP_005785745.1">
    <property type="nucleotide sequence ID" value="XM_005785688.1"/>
</dbReference>
<evidence type="ECO:0000256" key="1">
    <source>
        <dbReference type="SAM" id="Phobius"/>
    </source>
</evidence>
<organism evidence="2 3">
    <name type="scientific">Emiliania huxleyi (strain CCMP1516)</name>
    <dbReference type="NCBI Taxonomy" id="280463"/>
    <lineage>
        <taxon>Eukaryota</taxon>
        <taxon>Haptista</taxon>
        <taxon>Haptophyta</taxon>
        <taxon>Prymnesiophyceae</taxon>
        <taxon>Isochrysidales</taxon>
        <taxon>Noelaerhabdaceae</taxon>
        <taxon>Emiliania</taxon>
    </lineage>
</organism>
<feature type="transmembrane region" description="Helical" evidence="1">
    <location>
        <begin position="61"/>
        <end position="83"/>
    </location>
</feature>
<evidence type="ECO:0000313" key="2">
    <source>
        <dbReference type="EnsemblProtists" id="EOD33316"/>
    </source>
</evidence>
<reference evidence="3" key="1">
    <citation type="journal article" date="2013" name="Nature">
        <title>Pan genome of the phytoplankton Emiliania underpins its global distribution.</title>
        <authorList>
            <person name="Read B.A."/>
            <person name="Kegel J."/>
            <person name="Klute M.J."/>
            <person name="Kuo A."/>
            <person name="Lefebvre S.C."/>
            <person name="Maumus F."/>
            <person name="Mayer C."/>
            <person name="Miller J."/>
            <person name="Monier A."/>
            <person name="Salamov A."/>
            <person name="Young J."/>
            <person name="Aguilar M."/>
            <person name="Claverie J.M."/>
            <person name="Frickenhaus S."/>
            <person name="Gonzalez K."/>
            <person name="Herman E.K."/>
            <person name="Lin Y.C."/>
            <person name="Napier J."/>
            <person name="Ogata H."/>
            <person name="Sarno A.F."/>
            <person name="Shmutz J."/>
            <person name="Schroeder D."/>
            <person name="de Vargas C."/>
            <person name="Verret F."/>
            <person name="von Dassow P."/>
            <person name="Valentin K."/>
            <person name="Van de Peer Y."/>
            <person name="Wheeler G."/>
            <person name="Dacks J.B."/>
            <person name="Delwiche C.F."/>
            <person name="Dyhrman S.T."/>
            <person name="Glockner G."/>
            <person name="John U."/>
            <person name="Richards T."/>
            <person name="Worden A.Z."/>
            <person name="Zhang X."/>
            <person name="Grigoriev I.V."/>
            <person name="Allen A.E."/>
            <person name="Bidle K."/>
            <person name="Borodovsky M."/>
            <person name="Bowler C."/>
            <person name="Brownlee C."/>
            <person name="Cock J.M."/>
            <person name="Elias M."/>
            <person name="Gladyshev V.N."/>
            <person name="Groth M."/>
            <person name="Guda C."/>
            <person name="Hadaegh A."/>
            <person name="Iglesias-Rodriguez M.D."/>
            <person name="Jenkins J."/>
            <person name="Jones B.M."/>
            <person name="Lawson T."/>
            <person name="Leese F."/>
            <person name="Lindquist E."/>
            <person name="Lobanov A."/>
            <person name="Lomsadze A."/>
            <person name="Malik S.B."/>
            <person name="Marsh M.E."/>
            <person name="Mackinder L."/>
            <person name="Mock T."/>
            <person name="Mueller-Roeber B."/>
            <person name="Pagarete A."/>
            <person name="Parker M."/>
            <person name="Probert I."/>
            <person name="Quesneville H."/>
            <person name="Raines C."/>
            <person name="Rensing S.A."/>
            <person name="Riano-Pachon D.M."/>
            <person name="Richier S."/>
            <person name="Rokitta S."/>
            <person name="Shiraiwa Y."/>
            <person name="Soanes D.M."/>
            <person name="van der Giezen M."/>
            <person name="Wahlund T.M."/>
            <person name="Williams B."/>
            <person name="Wilson W."/>
            <person name="Wolfe G."/>
            <person name="Wurch L.L."/>
        </authorList>
    </citation>
    <scope>NUCLEOTIDE SEQUENCE</scope>
</reference>
<keyword evidence="1" id="KW-1133">Transmembrane helix</keyword>
<feature type="transmembrane region" description="Helical" evidence="1">
    <location>
        <begin position="142"/>
        <end position="161"/>
    </location>
</feature>
<dbReference type="PaxDb" id="2903-EOD33316"/>
<feature type="transmembrane region" description="Helical" evidence="1">
    <location>
        <begin position="95"/>
        <end position="122"/>
    </location>
</feature>
<dbReference type="Proteomes" id="UP000013827">
    <property type="component" value="Unassembled WGS sequence"/>
</dbReference>
<dbReference type="HOGENOM" id="CLU_872737_0_0_1"/>
<feature type="transmembrane region" description="Helical" evidence="1">
    <location>
        <begin position="173"/>
        <end position="193"/>
    </location>
</feature>
<dbReference type="AlphaFoldDB" id="A0A0D3KC31"/>
<accession>A0A0D3KC31</accession>
<protein>
    <recommendedName>
        <fullName evidence="4">Phosphatidate cytidylyltransferase</fullName>
    </recommendedName>
</protein>
<dbReference type="GeneID" id="17278586"/>
<keyword evidence="1" id="KW-0812">Transmembrane</keyword>
<keyword evidence="3" id="KW-1185">Reference proteome</keyword>
<feature type="transmembrane region" description="Helical" evidence="1">
    <location>
        <begin position="277"/>
        <end position="294"/>
    </location>
</feature>
<reference evidence="2" key="2">
    <citation type="submission" date="2024-10" db="UniProtKB">
        <authorList>
            <consortium name="EnsemblProtists"/>
        </authorList>
    </citation>
    <scope>IDENTIFICATION</scope>
</reference>